<evidence type="ECO:0000313" key="3">
    <source>
        <dbReference type="WBParaSite" id="HDID_0000649201-mRNA-1"/>
    </source>
</evidence>
<dbReference type="OrthoDB" id="9994106at2759"/>
<evidence type="ECO:0000313" key="1">
    <source>
        <dbReference type="EMBL" id="VDL58808.1"/>
    </source>
</evidence>
<reference evidence="3" key="1">
    <citation type="submission" date="2017-02" db="UniProtKB">
        <authorList>
            <consortium name="WormBaseParasite"/>
        </authorList>
    </citation>
    <scope>IDENTIFICATION</scope>
</reference>
<dbReference type="AlphaFoldDB" id="A0A0R3SNH7"/>
<gene>
    <name evidence="1" type="ORF">HDID_LOCUS6490</name>
</gene>
<reference evidence="1 2" key="2">
    <citation type="submission" date="2018-11" db="EMBL/GenBank/DDBJ databases">
        <authorList>
            <consortium name="Pathogen Informatics"/>
        </authorList>
    </citation>
    <scope>NUCLEOTIDE SEQUENCE [LARGE SCALE GENOMIC DNA]</scope>
</reference>
<dbReference type="Proteomes" id="UP000274504">
    <property type="component" value="Unassembled WGS sequence"/>
</dbReference>
<name>A0A0R3SNH7_HYMDI</name>
<accession>A0A0R3SNH7</accession>
<dbReference type="EMBL" id="UYSG01005638">
    <property type="protein sequence ID" value="VDL58808.1"/>
    <property type="molecule type" value="Genomic_DNA"/>
</dbReference>
<sequence length="52" mass="6056">MRLYRKLQEYGHRAVIRLAARGGCIHFMSHPSCQDFLYEVGMGKLSSKLIWT</sequence>
<evidence type="ECO:0000313" key="2">
    <source>
        <dbReference type="Proteomes" id="UP000274504"/>
    </source>
</evidence>
<protein>
    <submittedName>
        <fullName evidence="1 3">Uncharacterized protein</fullName>
    </submittedName>
</protein>
<proteinExistence type="predicted"/>
<dbReference type="WBParaSite" id="HDID_0000649201-mRNA-1">
    <property type="protein sequence ID" value="HDID_0000649201-mRNA-1"/>
    <property type="gene ID" value="HDID_0000649201"/>
</dbReference>
<organism evidence="3">
    <name type="scientific">Hymenolepis diminuta</name>
    <name type="common">Rat tapeworm</name>
    <dbReference type="NCBI Taxonomy" id="6216"/>
    <lineage>
        <taxon>Eukaryota</taxon>
        <taxon>Metazoa</taxon>
        <taxon>Spiralia</taxon>
        <taxon>Lophotrochozoa</taxon>
        <taxon>Platyhelminthes</taxon>
        <taxon>Cestoda</taxon>
        <taxon>Eucestoda</taxon>
        <taxon>Cyclophyllidea</taxon>
        <taxon>Hymenolepididae</taxon>
        <taxon>Hymenolepis</taxon>
    </lineage>
</organism>